<dbReference type="PROSITE" id="PS50977">
    <property type="entry name" value="HTH_TETR_2"/>
    <property type="match status" value="1"/>
</dbReference>
<evidence type="ECO:0000256" key="2">
    <source>
        <dbReference type="ARBA" id="ARBA00023125"/>
    </source>
</evidence>
<dbReference type="InterPro" id="IPR001647">
    <property type="entry name" value="HTH_TetR"/>
</dbReference>
<organism evidence="6 7">
    <name type="scientific">Pseudomonas farsensis</name>
    <dbReference type="NCBI Taxonomy" id="2745492"/>
    <lineage>
        <taxon>Bacteria</taxon>
        <taxon>Pseudomonadati</taxon>
        <taxon>Pseudomonadota</taxon>
        <taxon>Gammaproteobacteria</taxon>
        <taxon>Pseudomonadales</taxon>
        <taxon>Pseudomonadaceae</taxon>
        <taxon>Pseudomonas</taxon>
    </lineage>
</organism>
<dbReference type="SUPFAM" id="SSF46689">
    <property type="entry name" value="Homeodomain-like"/>
    <property type="match status" value="1"/>
</dbReference>
<dbReference type="RefSeq" id="WP_274883628.1">
    <property type="nucleotide sequence ID" value="NZ_JBBHLC010000002.1"/>
</dbReference>
<evidence type="ECO:0000256" key="4">
    <source>
        <dbReference type="PROSITE-ProRule" id="PRU00335"/>
    </source>
</evidence>
<dbReference type="InterPro" id="IPR009057">
    <property type="entry name" value="Homeodomain-like_sf"/>
</dbReference>
<feature type="domain" description="HTH tetR-type" evidence="5">
    <location>
        <begin position="21"/>
        <end position="81"/>
    </location>
</feature>
<proteinExistence type="predicted"/>
<dbReference type="EMBL" id="JBBHLC010000002">
    <property type="protein sequence ID" value="MEJ5861815.1"/>
    <property type="molecule type" value="Genomic_DNA"/>
</dbReference>
<dbReference type="PANTHER" id="PTHR47506">
    <property type="entry name" value="TRANSCRIPTIONAL REGULATORY PROTEIN"/>
    <property type="match status" value="1"/>
</dbReference>
<dbReference type="Gene3D" id="1.10.357.10">
    <property type="entry name" value="Tetracycline Repressor, domain 2"/>
    <property type="match status" value="1"/>
</dbReference>
<keyword evidence="2 4" id="KW-0238">DNA-binding</keyword>
<evidence type="ECO:0000313" key="7">
    <source>
        <dbReference type="Proteomes" id="UP001380290"/>
    </source>
</evidence>
<evidence type="ECO:0000313" key="6">
    <source>
        <dbReference type="EMBL" id="MEJ5861815.1"/>
    </source>
</evidence>
<keyword evidence="7" id="KW-1185">Reference proteome</keyword>
<keyword evidence="1" id="KW-0805">Transcription regulation</keyword>
<dbReference type="Pfam" id="PF00440">
    <property type="entry name" value="TetR_N"/>
    <property type="match status" value="1"/>
</dbReference>
<evidence type="ECO:0000256" key="3">
    <source>
        <dbReference type="ARBA" id="ARBA00023163"/>
    </source>
</evidence>
<accession>A0ABU8QMD6</accession>
<name>A0ABU8QMD6_9PSED</name>
<dbReference type="SUPFAM" id="SSF48498">
    <property type="entry name" value="Tetracyclin repressor-like, C-terminal domain"/>
    <property type="match status" value="1"/>
</dbReference>
<protein>
    <submittedName>
        <fullName evidence="6">TetR/AcrR family transcriptional regulator</fullName>
    </submittedName>
</protein>
<sequence length="227" mass="25165">MREHAGISIRTSTGLGRSMPLNTRENLLSYAEHLIRTRGYTGFSYADLAMEIGIKKASIHYHFSVKEKLGEEIIERYMARFIVDLEQIEGAGMSPAEQLKTFATIFQASISRGLLPLCGALAAEFPILPESLQLLITSFFHKQLAWIEEKLRQLFEVCGQKPQSDLKLYAHLLLSTLEGASFIDWTLGSSEYLLKGFDLVLLSIISNSGLAHLSTSSELSGVSVLVP</sequence>
<comment type="caution">
    <text evidence="6">The sequence shown here is derived from an EMBL/GenBank/DDBJ whole genome shotgun (WGS) entry which is preliminary data.</text>
</comment>
<dbReference type="InterPro" id="IPR036271">
    <property type="entry name" value="Tet_transcr_reg_TetR-rel_C_sf"/>
</dbReference>
<dbReference type="Proteomes" id="UP001380290">
    <property type="component" value="Unassembled WGS sequence"/>
</dbReference>
<evidence type="ECO:0000256" key="1">
    <source>
        <dbReference type="ARBA" id="ARBA00023015"/>
    </source>
</evidence>
<gene>
    <name evidence="6" type="ORF">V7S98_01070</name>
</gene>
<dbReference type="PANTHER" id="PTHR47506:SF6">
    <property type="entry name" value="HTH-TYPE TRANSCRIPTIONAL REPRESSOR NEMR"/>
    <property type="match status" value="1"/>
</dbReference>
<evidence type="ECO:0000259" key="5">
    <source>
        <dbReference type="PROSITE" id="PS50977"/>
    </source>
</evidence>
<feature type="DNA-binding region" description="H-T-H motif" evidence="4">
    <location>
        <begin position="44"/>
        <end position="63"/>
    </location>
</feature>
<reference evidence="6 7" key="1">
    <citation type="submission" date="2024-02" db="EMBL/GenBank/DDBJ databases">
        <title>Identification of pathogenicity and growth-promoting function of Pseudomonas putida variant.</title>
        <authorList>
            <person name="Sun J."/>
        </authorList>
    </citation>
    <scope>NUCLEOTIDE SEQUENCE [LARGE SCALE GENOMIC DNA]</scope>
    <source>
        <strain evidence="6 7">A03</strain>
    </source>
</reference>
<dbReference type="PRINTS" id="PR00455">
    <property type="entry name" value="HTHTETR"/>
</dbReference>
<keyword evidence="3" id="KW-0804">Transcription</keyword>